<name>A0ABQ0I8I7_9ALTE</name>
<dbReference type="EC" id="2.7.13.3" evidence="2"/>
<evidence type="ECO:0000313" key="8">
    <source>
        <dbReference type="Proteomes" id="UP000008372"/>
    </source>
</evidence>
<dbReference type="PANTHER" id="PTHR43711:SF1">
    <property type="entry name" value="HISTIDINE KINASE 1"/>
    <property type="match status" value="1"/>
</dbReference>
<feature type="domain" description="Histidine kinase" evidence="6">
    <location>
        <begin position="1"/>
        <end position="95"/>
    </location>
</feature>
<dbReference type="PROSITE" id="PS50109">
    <property type="entry name" value="HIS_KIN"/>
    <property type="match status" value="1"/>
</dbReference>
<dbReference type="SMART" id="SM00387">
    <property type="entry name" value="HATPase_c"/>
    <property type="match status" value="1"/>
</dbReference>
<dbReference type="InterPro" id="IPR036890">
    <property type="entry name" value="HATPase_C_sf"/>
</dbReference>
<evidence type="ECO:0000256" key="5">
    <source>
        <dbReference type="ARBA" id="ARBA00023012"/>
    </source>
</evidence>
<evidence type="ECO:0000259" key="6">
    <source>
        <dbReference type="PROSITE" id="PS50109"/>
    </source>
</evidence>
<evidence type="ECO:0000256" key="3">
    <source>
        <dbReference type="ARBA" id="ARBA00022679"/>
    </source>
</evidence>
<organism evidence="7 8">
    <name type="scientific">Paraglaciecola agarilytica NO2</name>
    <dbReference type="NCBI Taxonomy" id="1125747"/>
    <lineage>
        <taxon>Bacteria</taxon>
        <taxon>Pseudomonadati</taxon>
        <taxon>Pseudomonadota</taxon>
        <taxon>Gammaproteobacteria</taxon>
        <taxon>Alteromonadales</taxon>
        <taxon>Alteromonadaceae</taxon>
        <taxon>Paraglaciecola</taxon>
    </lineage>
</organism>
<protein>
    <recommendedName>
        <fullName evidence="2">histidine kinase</fullName>
        <ecNumber evidence="2">2.7.13.3</ecNumber>
    </recommendedName>
</protein>
<dbReference type="SUPFAM" id="SSF55874">
    <property type="entry name" value="ATPase domain of HSP90 chaperone/DNA topoisomerase II/histidine kinase"/>
    <property type="match status" value="1"/>
</dbReference>
<accession>A0ABQ0I8I7</accession>
<dbReference type="PRINTS" id="PR00344">
    <property type="entry name" value="BCTRLSENSOR"/>
</dbReference>
<sequence length="95" mass="10501">MVIDTLINNAVKAKAKVVTFNAVIFDDNLQISISDDGKGIKRSIRDKVFDMGFTTTKGSGLGLHHAKNIMEKIDGNIELLDTEDNKAQFSLTFTR</sequence>
<comment type="caution">
    <text evidence="7">The sequence shown here is derived from an EMBL/GenBank/DDBJ whole genome shotgun (WGS) entry which is preliminary data.</text>
</comment>
<dbReference type="InterPro" id="IPR005467">
    <property type="entry name" value="His_kinase_dom"/>
</dbReference>
<evidence type="ECO:0000256" key="1">
    <source>
        <dbReference type="ARBA" id="ARBA00000085"/>
    </source>
</evidence>
<evidence type="ECO:0000313" key="7">
    <source>
        <dbReference type="EMBL" id="GAC05636.1"/>
    </source>
</evidence>
<proteinExistence type="predicted"/>
<keyword evidence="8" id="KW-1185">Reference proteome</keyword>
<dbReference type="Pfam" id="PF02518">
    <property type="entry name" value="HATPase_c"/>
    <property type="match status" value="1"/>
</dbReference>
<dbReference type="EMBL" id="BAEK01000041">
    <property type="protein sequence ID" value="GAC05636.1"/>
    <property type="molecule type" value="Genomic_DNA"/>
</dbReference>
<keyword evidence="3" id="KW-0808">Transferase</keyword>
<dbReference type="Proteomes" id="UP000008372">
    <property type="component" value="Unassembled WGS sequence"/>
</dbReference>
<dbReference type="PANTHER" id="PTHR43711">
    <property type="entry name" value="TWO-COMPONENT HISTIDINE KINASE"/>
    <property type="match status" value="1"/>
</dbReference>
<comment type="catalytic activity">
    <reaction evidence="1">
        <text>ATP + protein L-histidine = ADP + protein N-phospho-L-histidine.</text>
        <dbReference type="EC" id="2.7.13.3"/>
    </reaction>
</comment>
<dbReference type="InterPro" id="IPR004358">
    <property type="entry name" value="Sig_transdc_His_kin-like_C"/>
</dbReference>
<evidence type="ECO:0000256" key="2">
    <source>
        <dbReference type="ARBA" id="ARBA00012438"/>
    </source>
</evidence>
<dbReference type="InterPro" id="IPR003594">
    <property type="entry name" value="HATPase_dom"/>
</dbReference>
<evidence type="ECO:0000256" key="4">
    <source>
        <dbReference type="ARBA" id="ARBA00022777"/>
    </source>
</evidence>
<gene>
    <name evidence="7" type="ORF">GAGA_2797</name>
</gene>
<reference evidence="7 8" key="1">
    <citation type="journal article" date="2014" name="Environ. Microbiol.">
        <title>Comparative genomics of the marine bacterial genus Glaciecola reveals the high degree of genomic diversity and genomic characteristic for cold adaptation.</title>
        <authorList>
            <person name="Qin Q.L."/>
            <person name="Xie B.B."/>
            <person name="Yu Y."/>
            <person name="Shu Y.L."/>
            <person name="Rong J.C."/>
            <person name="Zhang Y.J."/>
            <person name="Zhao D.L."/>
            <person name="Chen X.L."/>
            <person name="Zhang X.Y."/>
            <person name="Chen B."/>
            <person name="Zhou B.C."/>
            <person name="Zhang Y.Z."/>
        </authorList>
    </citation>
    <scope>NUCLEOTIDE SEQUENCE [LARGE SCALE GENOMIC DNA]</scope>
    <source>
        <strain evidence="7 8">NO2</strain>
    </source>
</reference>
<keyword evidence="4" id="KW-0418">Kinase</keyword>
<keyword evidence="5" id="KW-0902">Two-component regulatory system</keyword>
<dbReference type="Gene3D" id="3.30.565.10">
    <property type="entry name" value="Histidine kinase-like ATPase, C-terminal domain"/>
    <property type="match status" value="1"/>
</dbReference>
<dbReference type="InterPro" id="IPR050736">
    <property type="entry name" value="Sensor_HK_Regulatory"/>
</dbReference>